<name>A0A2W5N1L1_SPHMC</name>
<keyword evidence="1" id="KW-1133">Transmembrane helix</keyword>
<accession>A0A2W5N1L1</accession>
<gene>
    <name evidence="2" type="ORF">DI569_02805</name>
</gene>
<reference evidence="2 3" key="1">
    <citation type="submission" date="2017-08" db="EMBL/GenBank/DDBJ databases">
        <title>Infants hospitalized years apart are colonized by the same room-sourced microbial strains.</title>
        <authorList>
            <person name="Brooks B."/>
            <person name="Olm M.R."/>
            <person name="Firek B.A."/>
            <person name="Baker R."/>
            <person name="Thomas B.C."/>
            <person name="Morowitz M.J."/>
            <person name="Banfield J.F."/>
        </authorList>
    </citation>
    <scope>NUCLEOTIDE SEQUENCE [LARGE SCALE GENOMIC DNA]</scope>
    <source>
        <strain evidence="2">S2_005_003_R2_47</strain>
    </source>
</reference>
<dbReference type="Proteomes" id="UP000248597">
    <property type="component" value="Unassembled WGS sequence"/>
</dbReference>
<sequence length="222" mass="24912">MNFFNLLKSLDELLYEVMSWLVFYPVTLWRALTRPLKMMDYSDAEQGDTEERQYTDTLSPPLFLLLTIVISHALELSTVGESAIVRDKTGLGGLVNDDSTLILMRVAFFSLFPLVMAARLVRARHVRLDRAPLKAPFYSQCYAAAPFALMVSGAGILLQLKPLTMGISGLALLIFALLWFGSLQILWFAQHLRISHWRAALHASRAMVEALVAFAVFSLIFA</sequence>
<organism evidence="2 3">
    <name type="scientific">Sphingopyxis macrogoltabida</name>
    <name type="common">Sphingomonas macrogoltabidus</name>
    <dbReference type="NCBI Taxonomy" id="33050"/>
    <lineage>
        <taxon>Bacteria</taxon>
        <taxon>Pseudomonadati</taxon>
        <taxon>Pseudomonadota</taxon>
        <taxon>Alphaproteobacteria</taxon>
        <taxon>Sphingomonadales</taxon>
        <taxon>Sphingomonadaceae</taxon>
        <taxon>Sphingopyxis</taxon>
    </lineage>
</organism>
<proteinExistence type="predicted"/>
<comment type="caution">
    <text evidence="2">The sequence shown here is derived from an EMBL/GenBank/DDBJ whole genome shotgun (WGS) entry which is preliminary data.</text>
</comment>
<feature type="transmembrane region" description="Helical" evidence="1">
    <location>
        <begin position="200"/>
        <end position="221"/>
    </location>
</feature>
<feature type="transmembrane region" description="Helical" evidence="1">
    <location>
        <begin position="166"/>
        <end position="188"/>
    </location>
</feature>
<feature type="transmembrane region" description="Helical" evidence="1">
    <location>
        <begin position="141"/>
        <end position="160"/>
    </location>
</feature>
<protein>
    <recommendedName>
        <fullName evidence="4">Permease</fullName>
    </recommendedName>
</protein>
<keyword evidence="1" id="KW-0472">Membrane</keyword>
<feature type="transmembrane region" description="Helical" evidence="1">
    <location>
        <begin position="13"/>
        <end position="32"/>
    </location>
</feature>
<evidence type="ECO:0000313" key="2">
    <source>
        <dbReference type="EMBL" id="PZQ23913.1"/>
    </source>
</evidence>
<evidence type="ECO:0008006" key="4">
    <source>
        <dbReference type="Google" id="ProtNLM"/>
    </source>
</evidence>
<feature type="transmembrane region" description="Helical" evidence="1">
    <location>
        <begin position="100"/>
        <end position="121"/>
    </location>
</feature>
<evidence type="ECO:0000313" key="3">
    <source>
        <dbReference type="Proteomes" id="UP000248597"/>
    </source>
</evidence>
<dbReference type="EMBL" id="QFPJ01000004">
    <property type="protein sequence ID" value="PZQ23913.1"/>
    <property type="molecule type" value="Genomic_DNA"/>
</dbReference>
<evidence type="ECO:0000256" key="1">
    <source>
        <dbReference type="SAM" id="Phobius"/>
    </source>
</evidence>
<dbReference type="AlphaFoldDB" id="A0A2W5N1L1"/>
<keyword evidence="1" id="KW-0812">Transmembrane</keyword>